<comment type="subcellular location">
    <subcellularLocation>
        <location evidence="5">Cell membrane</location>
        <topology evidence="5">Multi-pass membrane protein</topology>
    </subcellularLocation>
    <subcellularLocation>
        <location evidence="1">Membrane</location>
        <topology evidence="1">Multi-pass membrane protein</topology>
    </subcellularLocation>
</comment>
<keyword evidence="2 5" id="KW-0812">Transmembrane</keyword>
<keyword evidence="5" id="KW-1003">Cell membrane</keyword>
<dbReference type="AlphaFoldDB" id="A0A512NRX0"/>
<dbReference type="OrthoDB" id="8478323at2"/>
<feature type="transmembrane region" description="Helical" evidence="5">
    <location>
        <begin position="30"/>
        <end position="50"/>
    </location>
</feature>
<evidence type="ECO:0000313" key="7">
    <source>
        <dbReference type="Proteomes" id="UP000321058"/>
    </source>
</evidence>
<evidence type="ECO:0000313" key="6">
    <source>
        <dbReference type="EMBL" id="GEP61684.1"/>
    </source>
</evidence>
<dbReference type="Pfam" id="PF01925">
    <property type="entry name" value="TauE"/>
    <property type="match status" value="1"/>
</dbReference>
<evidence type="ECO:0000256" key="4">
    <source>
        <dbReference type="ARBA" id="ARBA00023136"/>
    </source>
</evidence>
<feature type="transmembrane region" description="Helical" evidence="5">
    <location>
        <begin position="225"/>
        <end position="245"/>
    </location>
</feature>
<keyword evidence="7" id="KW-1185">Reference proteome</keyword>
<keyword evidence="3 5" id="KW-1133">Transmembrane helix</keyword>
<dbReference type="Proteomes" id="UP000321058">
    <property type="component" value="Unassembled WGS sequence"/>
</dbReference>
<comment type="similarity">
    <text evidence="5">Belongs to the 4-toluene sulfonate uptake permease (TSUP) (TC 2.A.102) family.</text>
</comment>
<comment type="caution">
    <text evidence="6">The sequence shown here is derived from an EMBL/GenBank/DDBJ whole genome shotgun (WGS) entry which is preliminary data.</text>
</comment>
<evidence type="ECO:0000256" key="5">
    <source>
        <dbReference type="RuleBase" id="RU363041"/>
    </source>
</evidence>
<feature type="transmembrane region" description="Helical" evidence="5">
    <location>
        <begin position="71"/>
        <end position="90"/>
    </location>
</feature>
<dbReference type="RefSeq" id="WP_147156965.1">
    <property type="nucleotide sequence ID" value="NZ_BKAJ01000246.1"/>
</dbReference>
<evidence type="ECO:0000256" key="2">
    <source>
        <dbReference type="ARBA" id="ARBA00022692"/>
    </source>
</evidence>
<keyword evidence="4 5" id="KW-0472">Membrane</keyword>
<protein>
    <recommendedName>
        <fullName evidence="5">Probable membrane transporter protein</fullName>
    </recommendedName>
</protein>
<gene>
    <name evidence="6" type="ORF">RSO01_88500</name>
</gene>
<evidence type="ECO:0000256" key="3">
    <source>
        <dbReference type="ARBA" id="ARBA00022989"/>
    </source>
</evidence>
<proteinExistence type="inferred from homology"/>
<accession>A0A512NRX0</accession>
<sequence length="248" mass="26841">MTALLAASLSVLMIFTALLSGVFGMAGGLILIGVLLFIMPLPQAMVLHAVTQMASNGWRAILWWRHIEWRIAAASIVGSLLAVGLWSLWLYVPDRAVALLLLGISPFIVRAIPDSVLPRNLGPGQMLGGSAICMMLMLVAGVTGPLLDTLFLRTTLERKQIIATKAACQLFSHSLKLVYFGALIDQAGSVEPWFLAIAVASSMIGTSLGKLLLEKLSDKQFRVWSNRIITTIATYYVGYSLVLMARLA</sequence>
<evidence type="ECO:0000256" key="1">
    <source>
        <dbReference type="ARBA" id="ARBA00004141"/>
    </source>
</evidence>
<dbReference type="GO" id="GO:0005886">
    <property type="term" value="C:plasma membrane"/>
    <property type="evidence" value="ECO:0007669"/>
    <property type="project" value="UniProtKB-SubCell"/>
</dbReference>
<dbReference type="InterPro" id="IPR002781">
    <property type="entry name" value="TM_pro_TauE-like"/>
</dbReference>
<name>A0A512NRX0_9HYPH</name>
<reference evidence="6 7" key="1">
    <citation type="submission" date="2019-07" db="EMBL/GenBank/DDBJ databases">
        <title>Whole genome shotgun sequence of Reyranella soli NBRC 108950.</title>
        <authorList>
            <person name="Hosoyama A."/>
            <person name="Uohara A."/>
            <person name="Ohji S."/>
            <person name="Ichikawa N."/>
        </authorList>
    </citation>
    <scope>NUCLEOTIDE SEQUENCE [LARGE SCALE GENOMIC DNA]</scope>
    <source>
        <strain evidence="6 7">NBRC 108950</strain>
    </source>
</reference>
<feature type="transmembrane region" description="Helical" evidence="5">
    <location>
        <begin position="125"/>
        <end position="147"/>
    </location>
</feature>
<organism evidence="6 7">
    <name type="scientific">Reyranella soli</name>
    <dbReference type="NCBI Taxonomy" id="1230389"/>
    <lineage>
        <taxon>Bacteria</taxon>
        <taxon>Pseudomonadati</taxon>
        <taxon>Pseudomonadota</taxon>
        <taxon>Alphaproteobacteria</taxon>
        <taxon>Hyphomicrobiales</taxon>
        <taxon>Reyranellaceae</taxon>
        <taxon>Reyranella</taxon>
    </lineage>
</organism>
<dbReference type="EMBL" id="BKAJ01000246">
    <property type="protein sequence ID" value="GEP61684.1"/>
    <property type="molecule type" value="Genomic_DNA"/>
</dbReference>